<organism evidence="1 2">
    <name type="scientific">Sutterella massiliensis</name>
    <dbReference type="NCBI Taxonomy" id="1816689"/>
    <lineage>
        <taxon>Bacteria</taxon>
        <taxon>Pseudomonadati</taxon>
        <taxon>Pseudomonadota</taxon>
        <taxon>Betaproteobacteria</taxon>
        <taxon>Burkholderiales</taxon>
        <taxon>Sutterellaceae</taxon>
        <taxon>Sutterella</taxon>
    </lineage>
</organism>
<protein>
    <submittedName>
        <fullName evidence="1">Uncharacterized protein</fullName>
    </submittedName>
</protein>
<gene>
    <name evidence="1" type="ORF">H6A60_11910</name>
</gene>
<evidence type="ECO:0000313" key="2">
    <source>
        <dbReference type="Proteomes" id="UP000715095"/>
    </source>
</evidence>
<evidence type="ECO:0000313" key="1">
    <source>
        <dbReference type="EMBL" id="MBM6705170.1"/>
    </source>
</evidence>
<comment type="caution">
    <text evidence="1">The sequence shown here is derived from an EMBL/GenBank/DDBJ whole genome shotgun (WGS) entry which is preliminary data.</text>
</comment>
<sequence length="121" mass="13491">MTEFNSLVANCPNWFNVQVLRIALYGIATNRIQAGMGETTPDFITRLVDDVELNRVIFAGPGQSKIRDFADVIDGIEKDVAERGESAVIKTYIFDAGSSIKNRSQATYPVEMLTALPHWLR</sequence>
<name>A0ABS2DV32_9BURK</name>
<dbReference type="RefSeq" id="WP_205104927.1">
    <property type="nucleotide sequence ID" value="NZ_JACJJC010000170.1"/>
</dbReference>
<proteinExistence type="predicted"/>
<feature type="non-terminal residue" evidence="1">
    <location>
        <position position="121"/>
    </location>
</feature>
<keyword evidence="2" id="KW-1185">Reference proteome</keyword>
<dbReference type="Proteomes" id="UP000715095">
    <property type="component" value="Unassembled WGS sequence"/>
</dbReference>
<accession>A0ABS2DV32</accession>
<dbReference type="EMBL" id="JACJJC010000170">
    <property type="protein sequence ID" value="MBM6705170.1"/>
    <property type="molecule type" value="Genomic_DNA"/>
</dbReference>
<reference evidence="1 2" key="1">
    <citation type="journal article" date="2021" name="Sci. Rep.">
        <title>The distribution of antibiotic resistance genes in chicken gut microbiota commensals.</title>
        <authorList>
            <person name="Juricova H."/>
            <person name="Matiasovicova J."/>
            <person name="Kubasova T."/>
            <person name="Cejkova D."/>
            <person name="Rychlik I."/>
        </authorList>
    </citation>
    <scope>NUCLEOTIDE SEQUENCE [LARGE SCALE GENOMIC DNA]</scope>
    <source>
        <strain evidence="1 2">An829</strain>
    </source>
</reference>